<dbReference type="SUPFAM" id="SSF51905">
    <property type="entry name" value="FAD/NAD(P)-binding domain"/>
    <property type="match status" value="1"/>
</dbReference>
<evidence type="ECO:0000256" key="7">
    <source>
        <dbReference type="SAM" id="MobiDB-lite"/>
    </source>
</evidence>
<dbReference type="NCBIfam" id="TIGR00562">
    <property type="entry name" value="proto_IX_ox"/>
    <property type="match status" value="1"/>
</dbReference>
<comment type="function">
    <text evidence="6">Involved in coproporphyrin-dependent heme b biosynthesis. Catalyzes the oxidation of coproporphyrinogen III to coproporphyrin III.</text>
</comment>
<comment type="subcellular location">
    <subcellularLocation>
        <location evidence="6">Cytoplasm</location>
    </subcellularLocation>
</comment>
<evidence type="ECO:0000259" key="8">
    <source>
        <dbReference type="Pfam" id="PF01593"/>
    </source>
</evidence>
<sequence>MTQSKAPKRIAVIGGGMTGLAAAHELVTNGNNVKVTVFESGDRAGGVIQTVRQDGFLIEGAADNFITTSPVAVKLCHQLGLGDQLVGTTPGREGAMVMRRGKLEPIPAGFTVMAPSRIWPILASKILSPWGKLRSGVEYFLPRRRDVEDESLQAFVCRRFGREMFDRLVQPLVGGIYTADPNRLSVAATMPRFMEMEKQYGSLIRGMLRERKARPKATANSRGARYSMFMTLNGGMSRLVDALVSSLPEGTLRLNSPVTDIVRDGMHWSLQVDAGKQPWEQFDSVIVAAPAGPASQLLSKVDVVAADEIAEIPYASCAVVSLAYKLDQVGEPLNSYGFVVPIAEDHFILSCSFSSLKYPGRAPEDSVLMRVFIGGACQSGLLRMPDSELMELAHWELCKTLRISGDPLMRHIKRQVHAMPQYHVGHNQRVQKILDRLAAFPTLTVAGSAYGGVGVPSCIESGKRAAQQILAATEAPTDVWELRDSSVSQPDENNGNELGDETMGDETKRELIEH</sequence>
<dbReference type="PANTHER" id="PTHR42923">
    <property type="entry name" value="PROTOPORPHYRINOGEN OXIDASE"/>
    <property type="match status" value="1"/>
</dbReference>
<dbReference type="Gene3D" id="3.50.50.60">
    <property type="entry name" value="FAD/NAD(P)-binding domain"/>
    <property type="match status" value="1"/>
</dbReference>
<evidence type="ECO:0000256" key="4">
    <source>
        <dbReference type="ARBA" id="ARBA00023002"/>
    </source>
</evidence>
<evidence type="ECO:0000313" key="9">
    <source>
        <dbReference type="EMBL" id="TWU62993.1"/>
    </source>
</evidence>
<dbReference type="PANTHER" id="PTHR42923:SF3">
    <property type="entry name" value="PROTOPORPHYRINOGEN OXIDASE"/>
    <property type="match status" value="1"/>
</dbReference>
<keyword evidence="3 6" id="KW-0274">FAD</keyword>
<evidence type="ECO:0000256" key="2">
    <source>
        <dbReference type="ARBA" id="ARBA00022630"/>
    </source>
</evidence>
<protein>
    <recommendedName>
        <fullName evidence="6">Coproporphyrinogen III oxidase</fullName>
        <ecNumber evidence="6">1.3.3.15</ecNumber>
    </recommendedName>
</protein>
<dbReference type="GO" id="GO:0006783">
    <property type="term" value="P:heme biosynthetic process"/>
    <property type="evidence" value="ECO:0007669"/>
    <property type="project" value="UniProtKB-UniRule"/>
</dbReference>
<comment type="caution">
    <text evidence="9">The sequence shown here is derived from an EMBL/GenBank/DDBJ whole genome shotgun (WGS) entry which is preliminary data.</text>
</comment>
<accession>A0A5C6FR82</accession>
<evidence type="ECO:0000256" key="6">
    <source>
        <dbReference type="RuleBase" id="RU364052"/>
    </source>
</evidence>
<comment type="pathway">
    <text evidence="6">Porphyrin-containing compound metabolism; protoheme biosynthesis.</text>
</comment>
<evidence type="ECO:0000313" key="10">
    <source>
        <dbReference type="Proteomes" id="UP000316476"/>
    </source>
</evidence>
<dbReference type="GO" id="GO:0004729">
    <property type="term" value="F:oxygen-dependent protoporphyrinogen oxidase activity"/>
    <property type="evidence" value="ECO:0007669"/>
    <property type="project" value="UniProtKB-UniRule"/>
</dbReference>
<evidence type="ECO:0000256" key="5">
    <source>
        <dbReference type="ARBA" id="ARBA00023133"/>
    </source>
</evidence>
<gene>
    <name evidence="9" type="primary">hemY_3</name>
    <name evidence="9" type="ORF">V7x_47300</name>
</gene>
<dbReference type="EC" id="1.3.3.15" evidence="6"/>
<dbReference type="Proteomes" id="UP000316476">
    <property type="component" value="Unassembled WGS sequence"/>
</dbReference>
<dbReference type="PRINTS" id="PR00419">
    <property type="entry name" value="ADXRDTASE"/>
</dbReference>
<dbReference type="Gene3D" id="3.90.660.20">
    <property type="entry name" value="Protoporphyrinogen oxidase, mitochondrial, domain 2"/>
    <property type="match status" value="1"/>
</dbReference>
<keyword evidence="6" id="KW-0963">Cytoplasm</keyword>
<dbReference type="EMBL" id="SJPZ01000002">
    <property type="protein sequence ID" value="TWU62993.1"/>
    <property type="molecule type" value="Genomic_DNA"/>
</dbReference>
<organism evidence="9 10">
    <name type="scientific">Crateriforma conspicua</name>
    <dbReference type="NCBI Taxonomy" id="2527996"/>
    <lineage>
        <taxon>Bacteria</taxon>
        <taxon>Pseudomonadati</taxon>
        <taxon>Planctomycetota</taxon>
        <taxon>Planctomycetia</taxon>
        <taxon>Planctomycetales</taxon>
        <taxon>Planctomycetaceae</taxon>
        <taxon>Crateriforma</taxon>
    </lineage>
</organism>
<dbReference type="InterPro" id="IPR004572">
    <property type="entry name" value="Protoporphyrinogen_oxidase"/>
</dbReference>
<name>A0A5C6FR82_9PLAN</name>
<dbReference type="InterPro" id="IPR002937">
    <property type="entry name" value="Amino_oxidase"/>
</dbReference>
<feature type="compositionally biased region" description="Polar residues" evidence="7">
    <location>
        <begin position="485"/>
        <end position="496"/>
    </location>
</feature>
<dbReference type="GO" id="GO:0005737">
    <property type="term" value="C:cytoplasm"/>
    <property type="evidence" value="ECO:0007669"/>
    <property type="project" value="UniProtKB-SubCell"/>
</dbReference>
<dbReference type="Gene3D" id="1.10.3110.10">
    <property type="entry name" value="protoporphyrinogen ix oxidase, domain 3"/>
    <property type="match status" value="1"/>
</dbReference>
<feature type="region of interest" description="Disordered" evidence="7">
    <location>
        <begin position="483"/>
        <end position="514"/>
    </location>
</feature>
<feature type="domain" description="Amine oxidase" evidence="8">
    <location>
        <begin position="17"/>
        <end position="470"/>
    </location>
</feature>
<comment type="similarity">
    <text evidence="6">Belongs to the protoporphyrinogen/coproporphyrinogen oxidase family. Coproporphyrinogen III oxidase subfamily.</text>
</comment>
<reference evidence="9 10" key="1">
    <citation type="submission" date="2019-02" db="EMBL/GenBank/DDBJ databases">
        <title>Deep-cultivation of Planctomycetes and their phenomic and genomic characterization uncovers novel biology.</title>
        <authorList>
            <person name="Wiegand S."/>
            <person name="Jogler M."/>
            <person name="Boedeker C."/>
            <person name="Pinto D."/>
            <person name="Vollmers J."/>
            <person name="Rivas-Marin E."/>
            <person name="Kohn T."/>
            <person name="Peeters S.H."/>
            <person name="Heuer A."/>
            <person name="Rast P."/>
            <person name="Oberbeckmann S."/>
            <person name="Bunk B."/>
            <person name="Jeske O."/>
            <person name="Meyerdierks A."/>
            <person name="Storesund J.E."/>
            <person name="Kallscheuer N."/>
            <person name="Luecker S."/>
            <person name="Lage O.M."/>
            <person name="Pohl T."/>
            <person name="Merkel B.J."/>
            <person name="Hornburger P."/>
            <person name="Mueller R.-W."/>
            <person name="Bruemmer F."/>
            <person name="Labrenz M."/>
            <person name="Spormann A.M."/>
            <person name="Op Den Camp H."/>
            <person name="Overmann J."/>
            <person name="Amann R."/>
            <person name="Jetten M.S.M."/>
            <person name="Mascher T."/>
            <person name="Medema M.H."/>
            <person name="Devos D.P."/>
            <person name="Kaster A.-K."/>
            <person name="Ovreas L."/>
            <person name="Rohde M."/>
            <person name="Galperin M.Y."/>
            <person name="Jogler C."/>
        </authorList>
    </citation>
    <scope>NUCLEOTIDE SEQUENCE [LARGE SCALE GENOMIC DNA]</scope>
    <source>
        <strain evidence="9 10">V7</strain>
    </source>
</reference>
<comment type="catalytic activity">
    <reaction evidence="6">
        <text>coproporphyrinogen III + 3 O2 = coproporphyrin III + 3 H2O2</text>
        <dbReference type="Rhea" id="RHEA:43436"/>
        <dbReference type="ChEBI" id="CHEBI:15379"/>
        <dbReference type="ChEBI" id="CHEBI:16240"/>
        <dbReference type="ChEBI" id="CHEBI:57309"/>
        <dbReference type="ChEBI" id="CHEBI:131725"/>
        <dbReference type="EC" id="1.3.3.15"/>
    </reaction>
</comment>
<keyword evidence="2 6" id="KW-0285">Flavoprotein</keyword>
<dbReference type="RefSeq" id="WP_146415690.1">
    <property type="nucleotide sequence ID" value="NZ_SJPZ01000002.1"/>
</dbReference>
<proteinExistence type="inferred from homology"/>
<dbReference type="SUPFAM" id="SSF54373">
    <property type="entry name" value="FAD-linked reductases, C-terminal domain"/>
    <property type="match status" value="1"/>
</dbReference>
<dbReference type="AlphaFoldDB" id="A0A5C6FR82"/>
<dbReference type="UniPathway" id="UPA00252"/>
<evidence type="ECO:0000256" key="1">
    <source>
        <dbReference type="ARBA" id="ARBA00001974"/>
    </source>
</evidence>
<dbReference type="OrthoDB" id="9805195at2"/>
<keyword evidence="4 6" id="KW-0560">Oxidoreductase</keyword>
<keyword evidence="5 6" id="KW-0350">Heme biosynthesis</keyword>
<dbReference type="InterPro" id="IPR036188">
    <property type="entry name" value="FAD/NAD-bd_sf"/>
</dbReference>
<dbReference type="InterPro" id="IPR050464">
    <property type="entry name" value="Zeta_carotene_desat/Oxidored"/>
</dbReference>
<feature type="compositionally biased region" description="Basic and acidic residues" evidence="7">
    <location>
        <begin position="505"/>
        <end position="514"/>
    </location>
</feature>
<dbReference type="Pfam" id="PF01593">
    <property type="entry name" value="Amino_oxidase"/>
    <property type="match status" value="1"/>
</dbReference>
<comment type="cofactor">
    <cofactor evidence="1 6">
        <name>FAD</name>
        <dbReference type="ChEBI" id="CHEBI:57692"/>
    </cofactor>
</comment>
<evidence type="ECO:0000256" key="3">
    <source>
        <dbReference type="ARBA" id="ARBA00022827"/>
    </source>
</evidence>